<protein>
    <submittedName>
        <fullName evidence="2">Uncharacterized protein</fullName>
    </submittedName>
</protein>
<sequence length="129" mass="13709">MSKATIVLKIFSLSLGATALLSLPAFADQCSYITKEQAILAVSRLQVGQTLYYLCEPCGEKLPQQVLVQSLAAGTVGYENFWQVQVNNAGIDLAYVYIESGIGNPPINLAAVAGCPATGVSLVLPARRY</sequence>
<dbReference type="AlphaFoldDB" id="E0UKF5"/>
<accession>E0UKF5</accession>
<evidence type="ECO:0000256" key="1">
    <source>
        <dbReference type="SAM" id="SignalP"/>
    </source>
</evidence>
<dbReference type="eggNOG" id="ENOG50342ZC">
    <property type="taxonomic scope" value="Bacteria"/>
</dbReference>
<feature type="signal peptide" evidence="1">
    <location>
        <begin position="1"/>
        <end position="27"/>
    </location>
</feature>
<keyword evidence="3" id="KW-1185">Reference proteome</keyword>
<dbReference type="KEGG" id="cyj:Cyan7822_5153"/>
<organism evidence="2 3">
    <name type="scientific">Gloeothece verrucosa (strain PCC 7822)</name>
    <name type="common">Cyanothece sp. (strain PCC 7822)</name>
    <dbReference type="NCBI Taxonomy" id="497965"/>
    <lineage>
        <taxon>Bacteria</taxon>
        <taxon>Bacillati</taxon>
        <taxon>Cyanobacteriota</taxon>
        <taxon>Cyanophyceae</taxon>
        <taxon>Oscillatoriophycideae</taxon>
        <taxon>Chroococcales</taxon>
        <taxon>Aphanothecaceae</taxon>
        <taxon>Gloeothece</taxon>
        <taxon>Gloeothece verrucosa</taxon>
    </lineage>
</organism>
<name>E0UKF5_GLOV7</name>
<dbReference type="HOGENOM" id="CLU_2034192_0_0_3"/>
<reference evidence="3" key="1">
    <citation type="journal article" date="2011" name="MBio">
        <title>Novel metabolic attributes of the genus Cyanothece, comprising a group of unicellular nitrogen-fixing Cyanobacteria.</title>
        <authorList>
            <person name="Bandyopadhyay A."/>
            <person name="Elvitigala T."/>
            <person name="Welsh E."/>
            <person name="Stockel J."/>
            <person name="Liberton M."/>
            <person name="Min H."/>
            <person name="Sherman L.A."/>
            <person name="Pakrasi H.B."/>
        </authorList>
    </citation>
    <scope>NUCLEOTIDE SEQUENCE [LARGE SCALE GENOMIC DNA]</scope>
    <source>
        <strain evidence="3">PCC 7822</strain>
    </source>
</reference>
<proteinExistence type="predicted"/>
<dbReference type="OrthoDB" id="6213869at2"/>
<evidence type="ECO:0000313" key="2">
    <source>
        <dbReference type="EMBL" id="ADN17036.1"/>
    </source>
</evidence>
<keyword evidence="1" id="KW-0732">Signal</keyword>
<dbReference type="RefSeq" id="WP_013325074.1">
    <property type="nucleotide sequence ID" value="NC_014501.1"/>
</dbReference>
<dbReference type="EMBL" id="CP002198">
    <property type="protein sequence ID" value="ADN17036.1"/>
    <property type="molecule type" value="Genomic_DNA"/>
</dbReference>
<gene>
    <name evidence="2" type="ordered locus">Cyan7822_5153</name>
</gene>
<dbReference type="Proteomes" id="UP000008206">
    <property type="component" value="Chromosome"/>
</dbReference>
<feature type="chain" id="PRO_5003141348" evidence="1">
    <location>
        <begin position="28"/>
        <end position="129"/>
    </location>
</feature>
<evidence type="ECO:0000313" key="3">
    <source>
        <dbReference type="Proteomes" id="UP000008206"/>
    </source>
</evidence>